<reference evidence="1 2" key="1">
    <citation type="submission" date="2021-03" db="EMBL/GenBank/DDBJ databases">
        <title>Genomic Encyclopedia of Type Strains, Phase IV (KMG-IV): sequencing the most valuable type-strain genomes for metagenomic binning, comparative biology and taxonomic classification.</title>
        <authorList>
            <person name="Goeker M."/>
        </authorList>
    </citation>
    <scope>NUCLEOTIDE SEQUENCE [LARGE SCALE GENOMIC DNA]</scope>
    <source>
        <strain evidence="1 2">DSM 26675</strain>
    </source>
</reference>
<dbReference type="EMBL" id="JAGIKZ010000021">
    <property type="protein sequence ID" value="MBP2242481.1"/>
    <property type="molecule type" value="Genomic_DNA"/>
</dbReference>
<sequence length="43" mass="5194">MKEYERLQRENQYLKQLLMKIMHNQSTTDFNKIVTKMSSGSNE</sequence>
<evidence type="ECO:0000313" key="1">
    <source>
        <dbReference type="EMBL" id="MBP2242481.1"/>
    </source>
</evidence>
<name>A0ABS4RHY3_9BACI</name>
<gene>
    <name evidence="1" type="ORF">J2Z40_003055</name>
</gene>
<keyword evidence="2" id="KW-1185">Reference proteome</keyword>
<comment type="caution">
    <text evidence="1">The sequence shown here is derived from an EMBL/GenBank/DDBJ whole genome shotgun (WGS) entry which is preliminary data.</text>
</comment>
<protein>
    <submittedName>
        <fullName evidence="1">Cell shape-determining protein MreC</fullName>
    </submittedName>
</protein>
<evidence type="ECO:0000313" key="2">
    <source>
        <dbReference type="Proteomes" id="UP001519293"/>
    </source>
</evidence>
<proteinExistence type="predicted"/>
<organism evidence="1 2">
    <name type="scientific">Cytobacillus eiseniae</name>
    <dbReference type="NCBI Taxonomy" id="762947"/>
    <lineage>
        <taxon>Bacteria</taxon>
        <taxon>Bacillati</taxon>
        <taxon>Bacillota</taxon>
        <taxon>Bacilli</taxon>
        <taxon>Bacillales</taxon>
        <taxon>Bacillaceae</taxon>
        <taxon>Cytobacillus</taxon>
    </lineage>
</organism>
<dbReference type="Proteomes" id="UP001519293">
    <property type="component" value="Unassembled WGS sequence"/>
</dbReference>
<accession>A0ABS4RHY3</accession>